<dbReference type="AlphaFoldDB" id="A0A7W6IQ71"/>
<evidence type="ECO:0000313" key="3">
    <source>
        <dbReference type="EMBL" id="MBB4053065.1"/>
    </source>
</evidence>
<dbReference type="InterPro" id="IPR007492">
    <property type="entry name" value="LytTR_DNA-bd_dom"/>
</dbReference>
<dbReference type="SMART" id="SM00850">
    <property type="entry name" value="LytTR"/>
    <property type="match status" value="1"/>
</dbReference>
<keyword evidence="1" id="KW-1133">Transmembrane helix</keyword>
<dbReference type="GO" id="GO:0003677">
    <property type="term" value="F:DNA binding"/>
    <property type="evidence" value="ECO:0007669"/>
    <property type="project" value="UniProtKB-KW"/>
</dbReference>
<feature type="transmembrane region" description="Helical" evidence="1">
    <location>
        <begin position="116"/>
        <end position="134"/>
    </location>
</feature>
<reference evidence="3 4" key="1">
    <citation type="submission" date="2020-08" db="EMBL/GenBank/DDBJ databases">
        <title>Genomic Encyclopedia of Type Strains, Phase IV (KMG-IV): sequencing the most valuable type-strain genomes for metagenomic binning, comparative biology and taxonomic classification.</title>
        <authorList>
            <person name="Goeker M."/>
        </authorList>
    </citation>
    <scope>NUCLEOTIDE SEQUENCE [LARGE SCALE GENOMIC DNA]</scope>
    <source>
        <strain evidence="3 4">DSM 23447</strain>
    </source>
</reference>
<dbReference type="Proteomes" id="UP000547011">
    <property type="component" value="Unassembled WGS sequence"/>
</dbReference>
<evidence type="ECO:0000256" key="1">
    <source>
        <dbReference type="SAM" id="Phobius"/>
    </source>
</evidence>
<gene>
    <name evidence="3" type="ORF">GGR20_002721</name>
</gene>
<feature type="domain" description="HTH LytTR-type" evidence="2">
    <location>
        <begin position="163"/>
        <end position="248"/>
    </location>
</feature>
<keyword evidence="1" id="KW-0472">Membrane</keyword>
<name>A0A7W6IQ71_9HYPH</name>
<dbReference type="Pfam" id="PF04397">
    <property type="entry name" value="LytTR"/>
    <property type="match status" value="1"/>
</dbReference>
<feature type="transmembrane region" description="Helical" evidence="1">
    <location>
        <begin position="46"/>
        <end position="67"/>
    </location>
</feature>
<dbReference type="EMBL" id="JACIEW010000006">
    <property type="protein sequence ID" value="MBB4053065.1"/>
    <property type="molecule type" value="Genomic_DNA"/>
</dbReference>
<keyword evidence="3" id="KW-0238">DNA-binding</keyword>
<feature type="transmembrane region" description="Helical" evidence="1">
    <location>
        <begin position="20"/>
        <end position="40"/>
    </location>
</feature>
<dbReference type="Gene3D" id="2.40.50.1020">
    <property type="entry name" value="LytTr DNA-binding domain"/>
    <property type="match status" value="1"/>
</dbReference>
<keyword evidence="1" id="KW-0812">Transmembrane</keyword>
<proteinExistence type="predicted"/>
<accession>A0A7W6IQ71</accession>
<organism evidence="3 4">
    <name type="scientific">Devosia subaequoris</name>
    <dbReference type="NCBI Taxonomy" id="395930"/>
    <lineage>
        <taxon>Bacteria</taxon>
        <taxon>Pseudomonadati</taxon>
        <taxon>Pseudomonadota</taxon>
        <taxon>Alphaproteobacteria</taxon>
        <taxon>Hyphomicrobiales</taxon>
        <taxon>Devosiaceae</taxon>
        <taxon>Devosia</taxon>
    </lineage>
</organism>
<evidence type="ECO:0000259" key="2">
    <source>
        <dbReference type="PROSITE" id="PS50930"/>
    </source>
</evidence>
<evidence type="ECO:0000313" key="4">
    <source>
        <dbReference type="Proteomes" id="UP000547011"/>
    </source>
</evidence>
<keyword evidence="4" id="KW-1185">Reference proteome</keyword>
<protein>
    <submittedName>
        <fullName evidence="3">DNA-binding LytR/AlgR family response regulator</fullName>
    </submittedName>
</protein>
<sequence>MQSTLRELQGLSRDARFWTVLVVIALIVGLVGPFGTYQVLAVAPRLAYWGVVVLGTALTGTLVVGFVERLLRPRLNKYLAALLAGALPGPLLAAMVALINIAVFGPGVTSFDLLTLGVYCTLISAAVTLVSAVLERPAQPDPAHVPPALLGRLPRPQRGLIRRISVADHYVEVTTEKGSSLVLMRLSDAIKETAPVAGLQVHRSHWVALDAVKRGTRQKGRPALELDDGSIVPVSRTYIAAVRAAGFPV</sequence>
<comment type="caution">
    <text evidence="3">The sequence shown here is derived from an EMBL/GenBank/DDBJ whole genome shotgun (WGS) entry which is preliminary data.</text>
</comment>
<feature type="transmembrane region" description="Helical" evidence="1">
    <location>
        <begin position="79"/>
        <end position="104"/>
    </location>
</feature>
<dbReference type="PROSITE" id="PS50930">
    <property type="entry name" value="HTH_LYTTR"/>
    <property type="match status" value="1"/>
</dbReference>